<dbReference type="SUPFAM" id="SSF52172">
    <property type="entry name" value="CheY-like"/>
    <property type="match status" value="1"/>
</dbReference>
<name>A0ABX7WUN4_9GAMM</name>
<dbReference type="InterPro" id="IPR011006">
    <property type="entry name" value="CheY-like_superfamily"/>
</dbReference>
<dbReference type="PANTHER" id="PTHR45339">
    <property type="entry name" value="HYBRID SIGNAL TRANSDUCTION HISTIDINE KINASE J"/>
    <property type="match status" value="1"/>
</dbReference>
<dbReference type="InterPro" id="IPR004358">
    <property type="entry name" value="Sig_transdc_His_kin-like_C"/>
</dbReference>
<evidence type="ECO:0000256" key="4">
    <source>
        <dbReference type="ARBA" id="ARBA00023012"/>
    </source>
</evidence>
<accession>A0ABX7WUN4</accession>
<dbReference type="Gene3D" id="3.40.50.2300">
    <property type="match status" value="1"/>
</dbReference>
<dbReference type="InterPro" id="IPR036890">
    <property type="entry name" value="HATPase_C_sf"/>
</dbReference>
<dbReference type="SMART" id="SM00388">
    <property type="entry name" value="HisKA"/>
    <property type="match status" value="1"/>
</dbReference>
<keyword evidence="10" id="KW-1185">Reference proteome</keyword>
<keyword evidence="6" id="KW-0812">Transmembrane</keyword>
<dbReference type="Gene3D" id="1.10.287.130">
    <property type="match status" value="1"/>
</dbReference>
<dbReference type="InterPro" id="IPR036097">
    <property type="entry name" value="HisK_dim/P_sf"/>
</dbReference>
<evidence type="ECO:0000256" key="5">
    <source>
        <dbReference type="PROSITE-ProRule" id="PRU00169"/>
    </source>
</evidence>
<dbReference type="PROSITE" id="PS50109">
    <property type="entry name" value="HIS_KIN"/>
    <property type="match status" value="1"/>
</dbReference>
<dbReference type="RefSeq" id="WP_210221787.1">
    <property type="nucleotide sequence ID" value="NZ_CP072801.1"/>
</dbReference>
<comment type="catalytic activity">
    <reaction evidence="1">
        <text>ATP + protein L-histidine = ADP + protein N-phospho-L-histidine.</text>
        <dbReference type="EC" id="2.7.13.3"/>
    </reaction>
</comment>
<keyword evidence="6" id="KW-0472">Membrane</keyword>
<dbReference type="Gene3D" id="2.60.40.2380">
    <property type="match status" value="1"/>
</dbReference>
<dbReference type="Pfam" id="PF07696">
    <property type="entry name" value="7TMR-DISMED2"/>
    <property type="match status" value="1"/>
</dbReference>
<evidence type="ECO:0000256" key="6">
    <source>
        <dbReference type="SAM" id="Phobius"/>
    </source>
</evidence>
<dbReference type="SUPFAM" id="SSF47384">
    <property type="entry name" value="Homodimeric domain of signal transducing histidine kinase"/>
    <property type="match status" value="1"/>
</dbReference>
<dbReference type="SMART" id="SM00387">
    <property type="entry name" value="HATPase_c"/>
    <property type="match status" value="1"/>
</dbReference>
<dbReference type="InterPro" id="IPR003661">
    <property type="entry name" value="HisK_dim/P_dom"/>
</dbReference>
<dbReference type="CDD" id="cd16922">
    <property type="entry name" value="HATPase_EvgS-ArcB-TorS-like"/>
    <property type="match status" value="1"/>
</dbReference>
<keyword evidence="3 5" id="KW-0597">Phosphoprotein</keyword>
<dbReference type="PRINTS" id="PR00344">
    <property type="entry name" value="BCTRLSENSOR"/>
</dbReference>
<dbReference type="Pfam" id="PF00072">
    <property type="entry name" value="Response_reg"/>
    <property type="match status" value="1"/>
</dbReference>
<feature type="transmembrane region" description="Helical" evidence="6">
    <location>
        <begin position="312"/>
        <end position="330"/>
    </location>
</feature>
<evidence type="ECO:0000313" key="9">
    <source>
        <dbReference type="EMBL" id="QTR45374.1"/>
    </source>
</evidence>
<dbReference type="Pfam" id="PF02518">
    <property type="entry name" value="HATPase_c"/>
    <property type="match status" value="1"/>
</dbReference>
<keyword evidence="6" id="KW-1133">Transmembrane helix</keyword>
<dbReference type="InterPro" id="IPR003594">
    <property type="entry name" value="HATPase_dom"/>
</dbReference>
<dbReference type="Gene3D" id="3.30.565.10">
    <property type="entry name" value="Histidine kinase-like ATPase, C-terminal domain"/>
    <property type="match status" value="1"/>
</dbReference>
<dbReference type="InterPro" id="IPR011623">
    <property type="entry name" value="7TMR_DISM_rcpt_extracell_dom1"/>
</dbReference>
<dbReference type="InterPro" id="IPR005467">
    <property type="entry name" value="His_kinase_dom"/>
</dbReference>
<feature type="domain" description="Histidine kinase" evidence="7">
    <location>
        <begin position="416"/>
        <end position="638"/>
    </location>
</feature>
<dbReference type="PANTHER" id="PTHR45339:SF1">
    <property type="entry name" value="HYBRID SIGNAL TRANSDUCTION HISTIDINE KINASE J"/>
    <property type="match status" value="1"/>
</dbReference>
<feature type="transmembrane region" description="Helical" evidence="6">
    <location>
        <begin position="369"/>
        <end position="387"/>
    </location>
</feature>
<protein>
    <recommendedName>
        <fullName evidence="2">histidine kinase</fullName>
        <ecNumber evidence="2">2.7.13.3</ecNumber>
    </recommendedName>
</protein>
<dbReference type="SMART" id="SM00448">
    <property type="entry name" value="REC"/>
    <property type="match status" value="1"/>
</dbReference>
<evidence type="ECO:0000259" key="8">
    <source>
        <dbReference type="PROSITE" id="PS50110"/>
    </source>
</evidence>
<feature type="transmembrane region" description="Helical" evidence="6">
    <location>
        <begin position="222"/>
        <end position="246"/>
    </location>
</feature>
<keyword evidence="4" id="KW-0902">Two-component regulatory system</keyword>
<dbReference type="CDD" id="cd00082">
    <property type="entry name" value="HisKA"/>
    <property type="match status" value="1"/>
</dbReference>
<feature type="domain" description="Response regulatory" evidence="8">
    <location>
        <begin position="662"/>
        <end position="778"/>
    </location>
</feature>
<evidence type="ECO:0000256" key="1">
    <source>
        <dbReference type="ARBA" id="ARBA00000085"/>
    </source>
</evidence>
<dbReference type="CDD" id="cd17546">
    <property type="entry name" value="REC_hyHK_CKI1_RcsC-like"/>
    <property type="match status" value="1"/>
</dbReference>
<evidence type="ECO:0000256" key="2">
    <source>
        <dbReference type="ARBA" id="ARBA00012438"/>
    </source>
</evidence>
<dbReference type="EMBL" id="CP072801">
    <property type="protein sequence ID" value="QTR45374.1"/>
    <property type="molecule type" value="Genomic_DNA"/>
</dbReference>
<feature type="modified residue" description="4-aspartylphosphate" evidence="5">
    <location>
        <position position="711"/>
    </location>
</feature>
<sequence>MKHGNSLVFIGKTWQRICLLLALLLLPVATAYAEPLILTDELASQQESIQLLDYAEIMEDSDGRLSLSAVLSAEGVFQPGTAVDGKLDLNLTPSVYWLRMDIRNQSSKEDWYFTLSGSLSRNVQVYLSVEGGRQPYVQQSLLSHSRSSAYQLSLSANTVHRLYIRVYDRHAPLVIEPRLRSSEQMLTEVMIMYPLYSFVIGGLLTLAVYNLLYFFYLRDKSFLALSIFILGFVLELGNHSGVWYYFSFFRQYLSGVGVSFAFIGIAASISLASNWLEVPEYLPRLSMFFRAAFWTSFLMIPVHLWLGYGTVFAGVLALMLIVLFITATVIRYSQGFYFSFLLRVGILLVLISFIPSLLRGAGLIGDVPVLTDGMYFVLLVALVMLSLTQAEQVRMKSEQAERAATANKAKDEFLTTMSHELRTPMNAVVNAGRLLQQTALTDSQKEYVARLNTSSQHMLSLINDILDLARLDRSLLRMENIPFQLAAILKQVEQLLMEQARSKQLRLALDNHFHLLTKQITGDPTRLKQVLLNLLNNAIKFTPQGEVTLTITPQDVTDKDASLLFEVRDTGIGLSEKQQQKLFQPFSQPDSSTARKYGGSGLGLAISQNLVRCMGGELKVSSKPARGSRFFFTLTFPLQDVAVEEKTVESVPEPSTSLEGIHVLLVDDQEMNRFFGSKLIASLGVKVAVADSGEKTLQLLEKYAFDLVFMDVSMPGMDGYETTQRIRSDSRFVSLPVIALTAHAIVGERERCLAAGMDDYLTKPFEIEQLQIVILRHHCKATSGYNQDKNV</sequence>
<evidence type="ECO:0000259" key="7">
    <source>
        <dbReference type="PROSITE" id="PS50109"/>
    </source>
</evidence>
<reference evidence="9 10" key="1">
    <citation type="submission" date="2021-04" db="EMBL/GenBank/DDBJ databases">
        <title>Genomics, taxonomy and metabolism of representatives of sulfur bacteria of the genus Thiothrix: Thiothrix fructosivorans QT, Thiothrix unzii A1T and three new species, Thiothrix subterranea sp. nov., Thiothrix litoralis sp. nov. and 'Candidatus Thiothrix anitrata' sp. nov.</title>
        <authorList>
            <person name="Ravin N.V."/>
            <person name="Smolyakov D."/>
            <person name="Rudenko T.S."/>
            <person name="Mardanov A.V."/>
            <person name="Beletsky A.V."/>
            <person name="Markov N.D."/>
            <person name="Fomenkov A.I."/>
            <person name="Roberts R.J."/>
            <person name="Karnachuk O.V."/>
            <person name="Novikov A."/>
            <person name="Grabovich M.Y."/>
        </authorList>
    </citation>
    <scope>NUCLEOTIDE SEQUENCE [LARGE SCALE GENOMIC DNA]</scope>
    <source>
        <strain evidence="9 10">AS</strain>
    </source>
</reference>
<dbReference type="Proteomes" id="UP000672039">
    <property type="component" value="Chromosome"/>
</dbReference>
<feature type="transmembrane region" description="Helical" evidence="6">
    <location>
        <begin position="191"/>
        <end position="215"/>
    </location>
</feature>
<dbReference type="Pfam" id="PF07695">
    <property type="entry name" value="7TMR-DISM_7TM"/>
    <property type="match status" value="1"/>
</dbReference>
<evidence type="ECO:0000256" key="3">
    <source>
        <dbReference type="ARBA" id="ARBA00022553"/>
    </source>
</evidence>
<gene>
    <name evidence="9" type="ORF">J9253_15375</name>
</gene>
<evidence type="ECO:0000313" key="10">
    <source>
        <dbReference type="Proteomes" id="UP000672039"/>
    </source>
</evidence>
<feature type="transmembrane region" description="Helical" evidence="6">
    <location>
        <begin position="252"/>
        <end position="276"/>
    </location>
</feature>
<organism evidence="9 10">
    <name type="scientific">Thiothrix litoralis</name>
    <dbReference type="NCBI Taxonomy" id="2891210"/>
    <lineage>
        <taxon>Bacteria</taxon>
        <taxon>Pseudomonadati</taxon>
        <taxon>Pseudomonadota</taxon>
        <taxon>Gammaproteobacteria</taxon>
        <taxon>Thiotrichales</taxon>
        <taxon>Thiotrichaceae</taxon>
        <taxon>Thiothrix</taxon>
    </lineage>
</organism>
<proteinExistence type="predicted"/>
<dbReference type="InterPro" id="IPR001789">
    <property type="entry name" value="Sig_transdc_resp-reg_receiver"/>
</dbReference>
<dbReference type="Pfam" id="PF00512">
    <property type="entry name" value="HisKA"/>
    <property type="match status" value="1"/>
</dbReference>
<feature type="transmembrane region" description="Helical" evidence="6">
    <location>
        <begin position="337"/>
        <end position="357"/>
    </location>
</feature>
<dbReference type="PROSITE" id="PS50110">
    <property type="entry name" value="RESPONSE_REGULATORY"/>
    <property type="match status" value="1"/>
</dbReference>
<dbReference type="SUPFAM" id="SSF55874">
    <property type="entry name" value="ATPase domain of HSP90 chaperone/DNA topoisomerase II/histidine kinase"/>
    <property type="match status" value="1"/>
</dbReference>
<dbReference type="InterPro" id="IPR011622">
    <property type="entry name" value="7TMR_DISM_rcpt_extracell_dom2"/>
</dbReference>
<dbReference type="EC" id="2.7.13.3" evidence="2"/>